<sequence>MSWEPICALEQLTPERGRAALLPDGTQVALFRTRDDDLFAVENLDPFSNAYVMSRGILGDRAGTPTVASPMYKQVFDLATGECKDAERVRLRTFEVSCRDGVVAVRVPEAVPV</sequence>
<evidence type="ECO:0000313" key="9">
    <source>
        <dbReference type="Proteomes" id="UP000000844"/>
    </source>
</evidence>
<dbReference type="GO" id="GO:0046872">
    <property type="term" value="F:metal ion binding"/>
    <property type="evidence" value="ECO:0007669"/>
    <property type="project" value="UniProtKB-KW"/>
</dbReference>
<keyword evidence="5" id="KW-0411">Iron-sulfur</keyword>
<dbReference type="OrthoDB" id="3213360at2"/>
<dbReference type="KEGG" id="sna:Snas_2721"/>
<evidence type="ECO:0000313" key="8">
    <source>
        <dbReference type="EMBL" id="ADD42397.1"/>
    </source>
</evidence>
<dbReference type="Proteomes" id="UP000000844">
    <property type="component" value="Chromosome"/>
</dbReference>
<evidence type="ECO:0000256" key="5">
    <source>
        <dbReference type="ARBA" id="ARBA00023014"/>
    </source>
</evidence>
<dbReference type="eggNOG" id="COG2146">
    <property type="taxonomic scope" value="Bacteria"/>
</dbReference>
<keyword evidence="3" id="KW-0560">Oxidoreductase</keyword>
<dbReference type="PANTHER" id="PTHR40562">
    <property type="match status" value="1"/>
</dbReference>
<gene>
    <name evidence="8" type="ordered locus">Snas_2721</name>
</gene>
<reference evidence="8 9" key="1">
    <citation type="journal article" date="2009" name="Stand. Genomic Sci.">
        <title>Complete genome sequence of Stackebrandtia nassauensis type strain (LLR-40K-21).</title>
        <authorList>
            <person name="Munk C."/>
            <person name="Lapidus A."/>
            <person name="Copeland A."/>
            <person name="Jando M."/>
            <person name="Mayilraj S."/>
            <person name="Glavina Del Rio T."/>
            <person name="Nolan M."/>
            <person name="Chen F."/>
            <person name="Lucas S."/>
            <person name="Tice H."/>
            <person name="Cheng J.F."/>
            <person name="Han C."/>
            <person name="Detter J.C."/>
            <person name="Bruce D."/>
            <person name="Goodwin L."/>
            <person name="Chain P."/>
            <person name="Pitluck S."/>
            <person name="Goker M."/>
            <person name="Ovchinikova G."/>
            <person name="Pati A."/>
            <person name="Ivanova N."/>
            <person name="Mavromatis K."/>
            <person name="Chen A."/>
            <person name="Palaniappan K."/>
            <person name="Land M."/>
            <person name="Hauser L."/>
            <person name="Chang Y.J."/>
            <person name="Jeffries C.D."/>
            <person name="Bristow J."/>
            <person name="Eisen J.A."/>
            <person name="Markowitz V."/>
            <person name="Hugenholtz P."/>
            <person name="Kyrpides N.C."/>
            <person name="Klenk H.P."/>
        </authorList>
    </citation>
    <scope>NUCLEOTIDE SEQUENCE [LARGE SCALE GENOMIC DNA]</scope>
    <source>
        <strain evidence="9">DSM 44728 / CIP 108903 / NRRL B-16338 / NBRC 102104 / LLR-40K-21</strain>
    </source>
</reference>
<evidence type="ECO:0000256" key="3">
    <source>
        <dbReference type="ARBA" id="ARBA00023002"/>
    </source>
</evidence>
<evidence type="ECO:0000256" key="6">
    <source>
        <dbReference type="ARBA" id="ARBA00023063"/>
    </source>
</evidence>
<dbReference type="RefSeq" id="WP_013017968.1">
    <property type="nucleotide sequence ID" value="NC_013947.1"/>
</dbReference>
<keyword evidence="6" id="KW-0534">Nitrate assimilation</keyword>
<proteinExistence type="predicted"/>
<feature type="domain" description="Rieske" evidence="7">
    <location>
        <begin position="3"/>
        <end position="105"/>
    </location>
</feature>
<dbReference type="Pfam" id="PF13806">
    <property type="entry name" value="Rieske_2"/>
    <property type="match status" value="1"/>
</dbReference>
<dbReference type="HOGENOM" id="CLU_055690_3_0_11"/>
<dbReference type="NCBIfam" id="TIGR02378">
    <property type="entry name" value="nirD_assim_sml"/>
    <property type="match status" value="1"/>
</dbReference>
<keyword evidence="9" id="KW-1185">Reference proteome</keyword>
<keyword evidence="4" id="KW-0408">Iron</keyword>
<dbReference type="PROSITE" id="PS51300">
    <property type="entry name" value="NIRD"/>
    <property type="match status" value="1"/>
</dbReference>
<name>D3Q7C6_STANL</name>
<dbReference type="GO" id="GO:0004497">
    <property type="term" value="F:monooxygenase activity"/>
    <property type="evidence" value="ECO:0007669"/>
    <property type="project" value="UniProtKB-ARBA"/>
</dbReference>
<protein>
    <submittedName>
        <fullName evidence="8">Nitrite reductase (NAD(P)H), small subunit</fullName>
    </submittedName>
</protein>
<dbReference type="AlphaFoldDB" id="D3Q7C6"/>
<organism evidence="8 9">
    <name type="scientific">Stackebrandtia nassauensis (strain DSM 44728 / CIP 108903 / NRRL B-16338 / NBRC 102104 / LLR-40K-21)</name>
    <dbReference type="NCBI Taxonomy" id="446470"/>
    <lineage>
        <taxon>Bacteria</taxon>
        <taxon>Bacillati</taxon>
        <taxon>Actinomycetota</taxon>
        <taxon>Actinomycetes</taxon>
        <taxon>Glycomycetales</taxon>
        <taxon>Glycomycetaceae</taxon>
        <taxon>Stackebrandtia</taxon>
    </lineage>
</organism>
<dbReference type="EMBL" id="CP001778">
    <property type="protein sequence ID" value="ADD42397.1"/>
    <property type="molecule type" value="Genomic_DNA"/>
</dbReference>
<dbReference type="GO" id="GO:0042128">
    <property type="term" value="P:nitrate assimilation"/>
    <property type="evidence" value="ECO:0007669"/>
    <property type="project" value="UniProtKB-KW"/>
</dbReference>
<dbReference type="CDD" id="cd03529">
    <property type="entry name" value="Rieske_NirD"/>
    <property type="match status" value="1"/>
</dbReference>
<dbReference type="STRING" id="446470.Snas_2721"/>
<dbReference type="InterPro" id="IPR017881">
    <property type="entry name" value="NirD"/>
</dbReference>
<accession>D3Q7C6</accession>
<evidence type="ECO:0000259" key="7">
    <source>
        <dbReference type="PROSITE" id="PS51296"/>
    </source>
</evidence>
<keyword evidence="2" id="KW-0479">Metal-binding</keyword>
<evidence type="ECO:0000256" key="2">
    <source>
        <dbReference type="ARBA" id="ARBA00022723"/>
    </source>
</evidence>
<dbReference type="SUPFAM" id="SSF50022">
    <property type="entry name" value="ISP domain"/>
    <property type="match status" value="1"/>
</dbReference>
<evidence type="ECO:0000256" key="1">
    <source>
        <dbReference type="ARBA" id="ARBA00022714"/>
    </source>
</evidence>
<dbReference type="InterPro" id="IPR012748">
    <property type="entry name" value="Rieske-like_NirD"/>
</dbReference>
<dbReference type="PANTHER" id="PTHR40562:SF1">
    <property type="entry name" value="NITRITE REDUCTASE (NADH) SMALL SUBUNIT"/>
    <property type="match status" value="1"/>
</dbReference>
<evidence type="ECO:0000256" key="4">
    <source>
        <dbReference type="ARBA" id="ARBA00023004"/>
    </source>
</evidence>
<keyword evidence="1" id="KW-0001">2Fe-2S</keyword>
<dbReference type="GO" id="GO:0008942">
    <property type="term" value="F:nitrite reductase [NAD(P)H] activity"/>
    <property type="evidence" value="ECO:0007669"/>
    <property type="project" value="InterPro"/>
</dbReference>
<dbReference type="InterPro" id="IPR036922">
    <property type="entry name" value="Rieske_2Fe-2S_sf"/>
</dbReference>
<dbReference type="InterPro" id="IPR017941">
    <property type="entry name" value="Rieske_2Fe-2S"/>
</dbReference>
<dbReference type="Gene3D" id="2.102.10.10">
    <property type="entry name" value="Rieske [2Fe-2S] iron-sulphur domain"/>
    <property type="match status" value="1"/>
</dbReference>
<dbReference type="GO" id="GO:0051537">
    <property type="term" value="F:2 iron, 2 sulfur cluster binding"/>
    <property type="evidence" value="ECO:0007669"/>
    <property type="project" value="UniProtKB-KW"/>
</dbReference>
<dbReference type="PROSITE" id="PS51296">
    <property type="entry name" value="RIESKE"/>
    <property type="match status" value="1"/>
</dbReference>
<dbReference type="GO" id="GO:0016705">
    <property type="term" value="F:oxidoreductase activity, acting on paired donors, with incorporation or reduction of molecular oxygen"/>
    <property type="evidence" value="ECO:0007669"/>
    <property type="project" value="UniProtKB-ARBA"/>
</dbReference>